<feature type="non-terminal residue" evidence="2">
    <location>
        <position position="168"/>
    </location>
</feature>
<organism evidence="2">
    <name type="scientific">marine sediment metagenome</name>
    <dbReference type="NCBI Taxonomy" id="412755"/>
    <lineage>
        <taxon>unclassified sequences</taxon>
        <taxon>metagenomes</taxon>
        <taxon>ecological metagenomes</taxon>
    </lineage>
</organism>
<proteinExistence type="predicted"/>
<dbReference type="EMBL" id="BARS01054209">
    <property type="protein sequence ID" value="GAG46647.1"/>
    <property type="molecule type" value="Genomic_DNA"/>
</dbReference>
<feature type="region of interest" description="Disordered" evidence="1">
    <location>
        <begin position="131"/>
        <end position="151"/>
    </location>
</feature>
<reference evidence="2" key="1">
    <citation type="journal article" date="2014" name="Front. Microbiol.">
        <title>High frequency of phylogenetically diverse reductive dehalogenase-homologous genes in deep subseafloor sedimentary metagenomes.</title>
        <authorList>
            <person name="Kawai M."/>
            <person name="Futagami T."/>
            <person name="Toyoda A."/>
            <person name="Takaki Y."/>
            <person name="Nishi S."/>
            <person name="Hori S."/>
            <person name="Arai W."/>
            <person name="Tsubouchi T."/>
            <person name="Morono Y."/>
            <person name="Uchiyama I."/>
            <person name="Ito T."/>
            <person name="Fujiyama A."/>
            <person name="Inagaki F."/>
            <person name="Takami H."/>
        </authorList>
    </citation>
    <scope>NUCLEOTIDE SEQUENCE</scope>
    <source>
        <strain evidence="2">Expedition CK06-06</strain>
    </source>
</reference>
<protein>
    <submittedName>
        <fullName evidence="2">Uncharacterized protein</fullName>
    </submittedName>
</protein>
<feature type="compositionally biased region" description="Low complexity" evidence="1">
    <location>
        <begin position="139"/>
        <end position="151"/>
    </location>
</feature>
<gene>
    <name evidence="2" type="ORF">S01H1_80297</name>
</gene>
<comment type="caution">
    <text evidence="2">The sequence shown here is derived from an EMBL/GenBank/DDBJ whole genome shotgun (WGS) entry which is preliminary data.</text>
</comment>
<sequence>MVAEYIWLGDAVDVRTTICDYPYGSTKPKFKTAFERDGLLRVTKVDNNLTEYEQAGNGGDLGTWEYTYDSSSNVISAMQTGSMAHLDADRVHTYDTLNRLLTTQYWDAQDWSTASEQVSWYSYDDMGNCTTTATPPAGRPSRTTRSAGGSSGAPVFITSANTFVRDLF</sequence>
<name>X0YHH3_9ZZZZ</name>
<dbReference type="AlphaFoldDB" id="X0YHH3"/>
<evidence type="ECO:0000256" key="1">
    <source>
        <dbReference type="SAM" id="MobiDB-lite"/>
    </source>
</evidence>
<accession>X0YHH3</accession>
<dbReference type="Gene3D" id="2.180.10.10">
    <property type="entry name" value="RHS repeat-associated core"/>
    <property type="match status" value="1"/>
</dbReference>
<evidence type="ECO:0000313" key="2">
    <source>
        <dbReference type="EMBL" id="GAG46647.1"/>
    </source>
</evidence>